<reference evidence="2 3" key="1">
    <citation type="submission" date="2022-07" db="EMBL/GenBank/DDBJ databases">
        <title>Novel species in genus cellulomonas.</title>
        <authorList>
            <person name="Ye L."/>
        </authorList>
    </citation>
    <scope>NUCLEOTIDE SEQUENCE [LARGE SCALE GENOMIC DNA]</scope>
    <source>
        <strain evidence="3">zg-Y908</strain>
    </source>
</reference>
<dbReference type="CDD" id="cd00093">
    <property type="entry name" value="HTH_XRE"/>
    <property type="match status" value="1"/>
</dbReference>
<dbReference type="SMART" id="SM00530">
    <property type="entry name" value="HTH_XRE"/>
    <property type="match status" value="1"/>
</dbReference>
<protein>
    <submittedName>
        <fullName evidence="2">Helix-turn-helix domain-containing protein</fullName>
    </submittedName>
</protein>
<organism evidence="2 3">
    <name type="scientific">Cellulomonas wangsupingiae</name>
    <dbReference type="NCBI Taxonomy" id="2968085"/>
    <lineage>
        <taxon>Bacteria</taxon>
        <taxon>Bacillati</taxon>
        <taxon>Actinomycetota</taxon>
        <taxon>Actinomycetes</taxon>
        <taxon>Micrococcales</taxon>
        <taxon>Cellulomonadaceae</taxon>
        <taxon>Cellulomonas</taxon>
    </lineage>
</organism>
<dbReference type="EMBL" id="CP101989">
    <property type="protein sequence ID" value="UUI64954.1"/>
    <property type="molecule type" value="Genomic_DNA"/>
</dbReference>
<proteinExistence type="predicted"/>
<dbReference type="Proteomes" id="UP001317322">
    <property type="component" value="Chromosome"/>
</dbReference>
<name>A0ABY5K3C0_9CELL</name>
<dbReference type="SUPFAM" id="SSF47413">
    <property type="entry name" value="lambda repressor-like DNA-binding domains"/>
    <property type="match status" value="1"/>
</dbReference>
<keyword evidence="3" id="KW-1185">Reference proteome</keyword>
<gene>
    <name evidence="2" type="ORF">NP075_17875</name>
</gene>
<sequence length="78" mass="8951">MAEQDRPAWASVNSAAELGAFLRLVRERRGLSQDALADALGIDRRYVYQIESGTPTLYTRRLFAMLRALDVRMEVHER</sequence>
<dbReference type="InterPro" id="IPR001387">
    <property type="entry name" value="Cro/C1-type_HTH"/>
</dbReference>
<dbReference type="RefSeq" id="WP_227563446.1">
    <property type="nucleotide sequence ID" value="NZ_CP101989.1"/>
</dbReference>
<dbReference type="Pfam" id="PF13560">
    <property type="entry name" value="HTH_31"/>
    <property type="match status" value="1"/>
</dbReference>
<dbReference type="InterPro" id="IPR010982">
    <property type="entry name" value="Lambda_DNA-bd_dom_sf"/>
</dbReference>
<evidence type="ECO:0000259" key="1">
    <source>
        <dbReference type="PROSITE" id="PS50943"/>
    </source>
</evidence>
<evidence type="ECO:0000313" key="3">
    <source>
        <dbReference type="Proteomes" id="UP001317322"/>
    </source>
</evidence>
<dbReference type="Gene3D" id="1.10.260.40">
    <property type="entry name" value="lambda repressor-like DNA-binding domains"/>
    <property type="match status" value="1"/>
</dbReference>
<evidence type="ECO:0000313" key="2">
    <source>
        <dbReference type="EMBL" id="UUI64954.1"/>
    </source>
</evidence>
<dbReference type="PROSITE" id="PS50943">
    <property type="entry name" value="HTH_CROC1"/>
    <property type="match status" value="1"/>
</dbReference>
<feature type="domain" description="HTH cro/C1-type" evidence="1">
    <location>
        <begin position="22"/>
        <end position="76"/>
    </location>
</feature>
<accession>A0ABY5K3C0</accession>